<gene>
    <name evidence="1" type="ORF">BJG93_33195</name>
</gene>
<dbReference type="SUPFAM" id="SSF109709">
    <property type="entry name" value="KorB DNA-binding domain-like"/>
    <property type="match status" value="1"/>
</dbReference>
<keyword evidence="2" id="KW-1185">Reference proteome</keyword>
<evidence type="ECO:0008006" key="3">
    <source>
        <dbReference type="Google" id="ProtNLM"/>
    </source>
</evidence>
<protein>
    <recommendedName>
        <fullName evidence="3">DNA-binding protein</fullName>
    </recommendedName>
</protein>
<reference evidence="1" key="1">
    <citation type="submission" date="2016-09" db="EMBL/GenBank/DDBJ databases">
        <title>The Complete Genome of Burkholderia sprentiae wsm5005.</title>
        <authorList>
            <person name="De Meyer S."/>
            <person name="Wang P."/>
            <person name="Terpolilli J."/>
        </authorList>
    </citation>
    <scope>NUCLEOTIDE SEQUENCE [LARGE SCALE GENOMIC DNA]</scope>
    <source>
        <strain evidence="1">WSM5005</strain>
        <plasmid evidence="1">pl2WSM5005</plasmid>
    </source>
</reference>
<sequence>MKTDSLTLRQQEALAQYSSLRQRKASMIMLGRLCGSFLNRQMWESQSEMASALGISKPHVSRLLRAAKVPDEVIYTFGDVQRISFETVEALAKIENRIGRMLLIARAVSFGARSDLKVHEILAALATGFVAPIREQVVRLARHKEEGYIRLYSAQLSRMSADLPRLEKAINAVLEGVLQLI</sequence>
<reference evidence="1" key="2">
    <citation type="submission" date="2021-06" db="EMBL/GenBank/DDBJ databases">
        <authorList>
            <person name="Rogers T.H."/>
            <person name="Ramsay J.P."/>
            <person name="Wang P."/>
            <person name="Terpolilli J."/>
        </authorList>
    </citation>
    <scope>NUCLEOTIDE SEQUENCE [LARGE SCALE GENOMIC DNA]</scope>
    <source>
        <strain evidence="1">WSM5005</strain>
        <plasmid evidence="1">pl2WSM5005</plasmid>
    </source>
</reference>
<dbReference type="KEGG" id="pspw:BJG93_33195"/>
<dbReference type="AlphaFoldDB" id="A0A1I9YW45"/>
<name>A0A1I9YW45_9BURK</name>
<keyword evidence="1" id="KW-0614">Plasmid</keyword>
<evidence type="ECO:0000313" key="1">
    <source>
        <dbReference type="EMBL" id="APA90445.1"/>
    </source>
</evidence>
<organism evidence="1 2">
    <name type="scientific">Paraburkholderia sprentiae WSM5005</name>
    <dbReference type="NCBI Taxonomy" id="754502"/>
    <lineage>
        <taxon>Bacteria</taxon>
        <taxon>Pseudomonadati</taxon>
        <taxon>Pseudomonadota</taxon>
        <taxon>Betaproteobacteria</taxon>
        <taxon>Burkholderiales</taxon>
        <taxon>Burkholderiaceae</taxon>
        <taxon>Paraburkholderia</taxon>
    </lineage>
</organism>
<dbReference type="OrthoDB" id="9113575at2"/>
<dbReference type="EMBL" id="CP017565">
    <property type="protein sequence ID" value="APA90445.1"/>
    <property type="molecule type" value="Genomic_DNA"/>
</dbReference>
<proteinExistence type="predicted"/>
<dbReference type="Proteomes" id="UP000179860">
    <property type="component" value="Plasmid pl2WSM5005"/>
</dbReference>
<evidence type="ECO:0000313" key="2">
    <source>
        <dbReference type="Proteomes" id="UP000179860"/>
    </source>
</evidence>
<geneLocation type="plasmid" evidence="1 2">
    <name>pl2WSM5005</name>
</geneLocation>
<accession>A0A1I9YW45</accession>
<dbReference type="Gene3D" id="1.10.10.2830">
    <property type="match status" value="1"/>
</dbReference>
<dbReference type="RefSeq" id="WP_027196628.1">
    <property type="nucleotide sequence ID" value="NZ_CP017565.2"/>
</dbReference>